<reference evidence="1" key="1">
    <citation type="journal article" date="2015" name="Nature">
        <title>Complex archaea that bridge the gap between prokaryotes and eukaryotes.</title>
        <authorList>
            <person name="Spang A."/>
            <person name="Saw J.H."/>
            <person name="Jorgensen S.L."/>
            <person name="Zaremba-Niedzwiedzka K."/>
            <person name="Martijn J."/>
            <person name="Lind A.E."/>
            <person name="van Eijk R."/>
            <person name="Schleper C."/>
            <person name="Guy L."/>
            <person name="Ettema T.J."/>
        </authorList>
    </citation>
    <scope>NUCLEOTIDE SEQUENCE</scope>
</reference>
<comment type="caution">
    <text evidence="1">The sequence shown here is derived from an EMBL/GenBank/DDBJ whole genome shotgun (WGS) entry which is preliminary data.</text>
</comment>
<protein>
    <submittedName>
        <fullName evidence="1">Uncharacterized protein</fullName>
    </submittedName>
</protein>
<sequence>MKETNYPRIKEARELAAALGIDVPKELQVQYGPPSSRFNQVLGAVADLLERANSEFGSAKKLSSKVEKKK</sequence>
<evidence type="ECO:0000313" key="1">
    <source>
        <dbReference type="EMBL" id="KKM22675.1"/>
    </source>
</evidence>
<gene>
    <name evidence="1" type="ORF">LCGC14_1622830</name>
</gene>
<accession>A0A0F9L4M6</accession>
<proteinExistence type="predicted"/>
<dbReference type="AlphaFoldDB" id="A0A0F9L4M6"/>
<dbReference type="EMBL" id="LAZR01013284">
    <property type="protein sequence ID" value="KKM22675.1"/>
    <property type="molecule type" value="Genomic_DNA"/>
</dbReference>
<organism evidence="1">
    <name type="scientific">marine sediment metagenome</name>
    <dbReference type="NCBI Taxonomy" id="412755"/>
    <lineage>
        <taxon>unclassified sequences</taxon>
        <taxon>metagenomes</taxon>
        <taxon>ecological metagenomes</taxon>
    </lineage>
</organism>
<name>A0A0F9L4M6_9ZZZZ</name>